<dbReference type="Proteomes" id="UP001320148">
    <property type="component" value="Chromosome"/>
</dbReference>
<proteinExistence type="predicted"/>
<organism evidence="1 2">
    <name type="scientific">Desulfoluna limicola</name>
    <dbReference type="NCBI Taxonomy" id="2810562"/>
    <lineage>
        <taxon>Bacteria</taxon>
        <taxon>Pseudomonadati</taxon>
        <taxon>Thermodesulfobacteriota</taxon>
        <taxon>Desulfobacteria</taxon>
        <taxon>Desulfobacterales</taxon>
        <taxon>Desulfolunaceae</taxon>
        <taxon>Desulfoluna</taxon>
    </lineage>
</organism>
<protein>
    <submittedName>
        <fullName evidence="1">Uncharacterized protein</fullName>
    </submittedName>
</protein>
<accession>A0ABN6F1H0</accession>
<evidence type="ECO:0000313" key="1">
    <source>
        <dbReference type="EMBL" id="BCS94929.1"/>
    </source>
</evidence>
<dbReference type="RefSeq" id="WP_236891227.1">
    <property type="nucleotide sequence ID" value="NZ_AP024488.1"/>
</dbReference>
<gene>
    <name evidence="1" type="ORF">DSLASN_05610</name>
</gene>
<dbReference type="EMBL" id="AP024488">
    <property type="protein sequence ID" value="BCS94929.1"/>
    <property type="molecule type" value="Genomic_DNA"/>
</dbReference>
<keyword evidence="2" id="KW-1185">Reference proteome</keyword>
<reference evidence="1 2" key="1">
    <citation type="submission" date="2021-02" db="EMBL/GenBank/DDBJ databases">
        <title>Complete genome of Desulfoluna sp. strain ASN36.</title>
        <authorList>
            <person name="Takahashi A."/>
            <person name="Kojima H."/>
            <person name="Fukui M."/>
        </authorList>
    </citation>
    <scope>NUCLEOTIDE SEQUENCE [LARGE SCALE GENOMIC DNA]</scope>
    <source>
        <strain evidence="1 2">ASN36</strain>
    </source>
</reference>
<name>A0ABN6F1H0_9BACT</name>
<sequence>MRYSKSKQIDGLVKQHIREGWIFVKGKKHGRLKSPFGKGCVTIPSTPSDWRTPLNFARDLRCIENEVALDLVSREHNHGSNQLSVCMCDEGF</sequence>
<evidence type="ECO:0000313" key="2">
    <source>
        <dbReference type="Proteomes" id="UP001320148"/>
    </source>
</evidence>